<gene>
    <name evidence="2" type="ORF">ABZU02_03720</name>
</gene>
<name>A0AAU8NNP7_9BIFI</name>
<evidence type="ECO:0000256" key="1">
    <source>
        <dbReference type="SAM" id="Phobius"/>
    </source>
</evidence>
<sequence length="55" mass="6412">MIAERLCCVGQWESLALLVQVLVGTFGVLRLTLFEYWIRLVLCPFWELRANAQNK</sequence>
<protein>
    <submittedName>
        <fullName evidence="2">Uncharacterized protein</fullName>
    </submittedName>
</protein>
<keyword evidence="1" id="KW-0472">Membrane</keyword>
<feature type="transmembrane region" description="Helical" evidence="1">
    <location>
        <begin position="15"/>
        <end position="33"/>
    </location>
</feature>
<dbReference type="AlphaFoldDB" id="A0AAU8NNP7"/>
<proteinExistence type="predicted"/>
<reference evidence="2" key="1">
    <citation type="submission" date="2024-06" db="EMBL/GenBank/DDBJ databases">
        <title>Vaginal Lactobacillus fatty acid response mechanisms reveal a metabolite-targeted strategy for bacterial vaginosis treatment.</title>
        <authorList>
            <person name="Zhu M."/>
            <person name="Blainey P.C."/>
            <person name="Bloom S.M."/>
            <person name="Kwon D.S."/>
        </authorList>
    </citation>
    <scope>NUCLEOTIDE SEQUENCE</scope>
    <source>
        <strain evidence="2">0809_588_1_1_BHK4</strain>
    </source>
</reference>
<dbReference type="EMBL" id="CP160091">
    <property type="protein sequence ID" value="XCS43092.1"/>
    <property type="molecule type" value="Genomic_DNA"/>
</dbReference>
<accession>A0AAU8NNP7</accession>
<organism evidence="2">
    <name type="scientific">Gardnerella piotii</name>
    <dbReference type="NCBI Taxonomy" id="2792977"/>
    <lineage>
        <taxon>Bacteria</taxon>
        <taxon>Bacillati</taxon>
        <taxon>Actinomycetota</taxon>
        <taxon>Actinomycetes</taxon>
        <taxon>Bifidobacteriales</taxon>
        <taxon>Bifidobacteriaceae</taxon>
        <taxon>Gardnerella</taxon>
    </lineage>
</organism>
<keyword evidence="1" id="KW-1133">Transmembrane helix</keyword>
<keyword evidence="1" id="KW-0812">Transmembrane</keyword>
<evidence type="ECO:0000313" key="2">
    <source>
        <dbReference type="EMBL" id="XCS43092.1"/>
    </source>
</evidence>